<evidence type="ECO:0000313" key="1">
    <source>
        <dbReference type="EMBL" id="AKJ94527.1"/>
    </source>
</evidence>
<reference evidence="1 2" key="1">
    <citation type="submission" date="2015-04" db="EMBL/GenBank/DDBJ databases">
        <title>Complete Sequence for the Genome of the Thioalkalivibrio versutus D301.</title>
        <authorList>
            <person name="Mu T."/>
            <person name="Zhou J."/>
            <person name="Xu X."/>
        </authorList>
    </citation>
    <scope>NUCLEOTIDE SEQUENCE [LARGE SCALE GENOMIC DNA]</scope>
    <source>
        <strain evidence="1 2">D301</strain>
    </source>
</reference>
<protein>
    <submittedName>
        <fullName evidence="1">Uncharacterized protein</fullName>
    </submittedName>
</protein>
<sequence length="92" mass="10545">MSDALEQRLIELYRHPKIQGCNWQPRLFWHAAADGTPFGSLRVDGRELEVFLATILGEPSTEQAELDAERDGRGQFLAANARRHELPLFTRR</sequence>
<dbReference type="EMBL" id="CP011367">
    <property type="protein sequence ID" value="AKJ94527.1"/>
    <property type="molecule type" value="Genomic_DNA"/>
</dbReference>
<dbReference type="KEGG" id="tvr:TVD_03705"/>
<dbReference type="OrthoDB" id="8562743at2"/>
<dbReference type="AlphaFoldDB" id="A0A0G3G4U0"/>
<dbReference type="STRING" id="106634.TVD_03705"/>
<dbReference type="PATRIC" id="fig|106634.4.peg.754"/>
<dbReference type="Proteomes" id="UP000064201">
    <property type="component" value="Chromosome"/>
</dbReference>
<keyword evidence="2" id="KW-1185">Reference proteome</keyword>
<dbReference type="RefSeq" id="WP_047250834.1">
    <property type="nucleotide sequence ID" value="NZ_CP011367.1"/>
</dbReference>
<proteinExistence type="predicted"/>
<accession>A0A0G3G4U0</accession>
<gene>
    <name evidence="1" type="ORF">TVD_03705</name>
</gene>
<organism evidence="1 2">
    <name type="scientific">Thioalkalivibrio versutus</name>
    <dbReference type="NCBI Taxonomy" id="106634"/>
    <lineage>
        <taxon>Bacteria</taxon>
        <taxon>Pseudomonadati</taxon>
        <taxon>Pseudomonadota</taxon>
        <taxon>Gammaproteobacteria</taxon>
        <taxon>Chromatiales</taxon>
        <taxon>Ectothiorhodospiraceae</taxon>
        <taxon>Thioalkalivibrio</taxon>
    </lineage>
</organism>
<evidence type="ECO:0000313" key="2">
    <source>
        <dbReference type="Proteomes" id="UP000064201"/>
    </source>
</evidence>
<name>A0A0G3G4U0_9GAMM</name>